<feature type="transmembrane region" description="Helical" evidence="1">
    <location>
        <begin position="7"/>
        <end position="28"/>
    </location>
</feature>
<keyword evidence="1" id="KW-0472">Membrane</keyword>
<evidence type="ECO:0000256" key="1">
    <source>
        <dbReference type="SAM" id="Phobius"/>
    </source>
</evidence>
<name>A0A8S5SUV6_9CAUD</name>
<proteinExistence type="predicted"/>
<accession>A0A8S5SUV6</accession>
<reference evidence="2" key="1">
    <citation type="journal article" date="2021" name="Proc. Natl. Acad. Sci. U.S.A.">
        <title>A Catalog of Tens of Thousands of Viruses from Human Metagenomes Reveals Hidden Associations with Chronic Diseases.</title>
        <authorList>
            <person name="Tisza M.J."/>
            <person name="Buck C.B."/>
        </authorList>
    </citation>
    <scope>NUCLEOTIDE SEQUENCE</scope>
    <source>
        <strain evidence="2">CtqPo10</strain>
    </source>
</reference>
<evidence type="ECO:0000313" key="2">
    <source>
        <dbReference type="EMBL" id="DAF54809.1"/>
    </source>
</evidence>
<protein>
    <submittedName>
        <fullName evidence="2">Uncharacterized protein</fullName>
    </submittedName>
</protein>
<keyword evidence="1" id="KW-1133">Transmembrane helix</keyword>
<dbReference type="EMBL" id="BK032682">
    <property type="protein sequence ID" value="DAF54809.1"/>
    <property type="molecule type" value="Genomic_DNA"/>
</dbReference>
<organism evidence="2">
    <name type="scientific">Siphoviridae sp. ctqPo10</name>
    <dbReference type="NCBI Taxonomy" id="2827948"/>
    <lineage>
        <taxon>Viruses</taxon>
        <taxon>Duplodnaviria</taxon>
        <taxon>Heunggongvirae</taxon>
        <taxon>Uroviricota</taxon>
        <taxon>Caudoviricetes</taxon>
    </lineage>
</organism>
<sequence length="30" mass="3418">MERRRDNMYTLGCIACFGFVVLIIAALLDL</sequence>
<keyword evidence="1" id="KW-0812">Transmembrane</keyword>